<name>A0A0E9WBJ5_ANGAN</name>
<sequence>MDFTEGQRDCSLPHGLNIQTLQFTGPLEHGKT</sequence>
<proteinExistence type="predicted"/>
<protein>
    <submittedName>
        <fullName evidence="1">Uncharacterized protein</fullName>
    </submittedName>
</protein>
<accession>A0A0E9WBJ5</accession>
<evidence type="ECO:0000313" key="1">
    <source>
        <dbReference type="EMBL" id="JAH87691.1"/>
    </source>
</evidence>
<dbReference type="EMBL" id="GBXM01020886">
    <property type="protein sequence ID" value="JAH87691.1"/>
    <property type="molecule type" value="Transcribed_RNA"/>
</dbReference>
<organism evidence="1">
    <name type="scientific">Anguilla anguilla</name>
    <name type="common">European freshwater eel</name>
    <name type="synonym">Muraena anguilla</name>
    <dbReference type="NCBI Taxonomy" id="7936"/>
    <lineage>
        <taxon>Eukaryota</taxon>
        <taxon>Metazoa</taxon>
        <taxon>Chordata</taxon>
        <taxon>Craniata</taxon>
        <taxon>Vertebrata</taxon>
        <taxon>Euteleostomi</taxon>
        <taxon>Actinopterygii</taxon>
        <taxon>Neopterygii</taxon>
        <taxon>Teleostei</taxon>
        <taxon>Anguilliformes</taxon>
        <taxon>Anguillidae</taxon>
        <taxon>Anguilla</taxon>
    </lineage>
</organism>
<reference evidence="1" key="1">
    <citation type="submission" date="2014-11" db="EMBL/GenBank/DDBJ databases">
        <authorList>
            <person name="Amaro Gonzalez C."/>
        </authorList>
    </citation>
    <scope>NUCLEOTIDE SEQUENCE</scope>
</reference>
<reference evidence="1" key="2">
    <citation type="journal article" date="2015" name="Fish Shellfish Immunol.">
        <title>Early steps in the European eel (Anguilla anguilla)-Vibrio vulnificus interaction in the gills: Role of the RtxA13 toxin.</title>
        <authorList>
            <person name="Callol A."/>
            <person name="Pajuelo D."/>
            <person name="Ebbesson L."/>
            <person name="Teles M."/>
            <person name="MacKenzie S."/>
            <person name="Amaro C."/>
        </authorList>
    </citation>
    <scope>NUCLEOTIDE SEQUENCE</scope>
</reference>
<dbReference type="AlphaFoldDB" id="A0A0E9WBJ5"/>